<evidence type="ECO:0000313" key="14">
    <source>
        <dbReference type="WBParaSite" id="ACRNAN_Path_1004.g3860.t1"/>
    </source>
</evidence>
<dbReference type="SUPFAM" id="SSF52129">
    <property type="entry name" value="Caspase-like"/>
    <property type="match status" value="1"/>
</dbReference>
<evidence type="ECO:0000256" key="6">
    <source>
        <dbReference type="ARBA" id="ARBA00038035"/>
    </source>
</evidence>
<dbReference type="GO" id="GO:0004197">
    <property type="term" value="F:cysteine-type endopeptidase activity"/>
    <property type="evidence" value="ECO:0007669"/>
    <property type="project" value="InterPro"/>
</dbReference>
<accession>A0A914BUA4</accession>
<comment type="similarity">
    <text evidence="6">Belongs to the protein kinase superfamily. STE Ser/Thr protein kinase family. MAP kinase kinase subfamily.</text>
</comment>
<feature type="domain" description="Caspase family p10" evidence="12">
    <location>
        <begin position="598"/>
        <end position="654"/>
    </location>
</feature>
<dbReference type="PANTHER" id="PTHR48013">
    <property type="entry name" value="DUAL SPECIFICITY MITOGEN-ACTIVATED PROTEIN KINASE KINASE 5-RELATED"/>
    <property type="match status" value="1"/>
</dbReference>
<evidence type="ECO:0000259" key="11">
    <source>
        <dbReference type="PROSITE" id="PS50011"/>
    </source>
</evidence>
<keyword evidence="2" id="KW-0808">Transferase</keyword>
<keyword evidence="5" id="KW-0067">ATP-binding</keyword>
<protein>
    <recommendedName>
        <fullName evidence="7">mitogen-activated protein kinase kinase</fullName>
        <ecNumber evidence="7">2.7.12.2</ecNumber>
    </recommendedName>
</protein>
<dbReference type="SMART" id="SM00115">
    <property type="entry name" value="CASc"/>
    <property type="match status" value="1"/>
</dbReference>
<organism evidence="13 14">
    <name type="scientific">Acrobeloides nanus</name>
    <dbReference type="NCBI Taxonomy" id="290746"/>
    <lineage>
        <taxon>Eukaryota</taxon>
        <taxon>Metazoa</taxon>
        <taxon>Ecdysozoa</taxon>
        <taxon>Nematoda</taxon>
        <taxon>Chromadorea</taxon>
        <taxon>Rhabditida</taxon>
        <taxon>Tylenchina</taxon>
        <taxon>Cephalobomorpha</taxon>
        <taxon>Cephaloboidea</taxon>
        <taxon>Cephalobidae</taxon>
        <taxon>Acrobeloides</taxon>
    </lineage>
</organism>
<dbReference type="PANTHER" id="PTHR48013:SF9">
    <property type="entry name" value="DUAL SPECIFICITY MITOGEN-ACTIVATED PROTEIN KINASE KINASE 5"/>
    <property type="match status" value="1"/>
</dbReference>
<dbReference type="SUPFAM" id="SSF56112">
    <property type="entry name" value="Protein kinase-like (PK-like)"/>
    <property type="match status" value="1"/>
</dbReference>
<dbReference type="InterPro" id="IPR029030">
    <property type="entry name" value="Caspase-like_dom_sf"/>
</dbReference>
<keyword evidence="13" id="KW-1185">Reference proteome</keyword>
<keyword evidence="3" id="KW-0547">Nucleotide-binding</keyword>
<dbReference type="Gene3D" id="3.40.50.1460">
    <property type="match status" value="2"/>
</dbReference>
<dbReference type="InterPro" id="IPR011600">
    <property type="entry name" value="Pept_C14_caspase"/>
</dbReference>
<dbReference type="InterPro" id="IPR000719">
    <property type="entry name" value="Prot_kinase_dom"/>
</dbReference>
<dbReference type="Proteomes" id="UP000887540">
    <property type="component" value="Unplaced"/>
</dbReference>
<dbReference type="Gene3D" id="3.30.200.20">
    <property type="entry name" value="Phosphorylase Kinase, domain 1"/>
    <property type="match status" value="1"/>
</dbReference>
<feature type="domain" description="Protein kinase" evidence="11">
    <location>
        <begin position="116"/>
        <end position="401"/>
    </location>
</feature>
<proteinExistence type="inferred from homology"/>
<evidence type="ECO:0000256" key="7">
    <source>
        <dbReference type="ARBA" id="ARBA00038999"/>
    </source>
</evidence>
<evidence type="ECO:0000259" key="12">
    <source>
        <dbReference type="PROSITE" id="PS50207"/>
    </source>
</evidence>
<dbReference type="GO" id="GO:0005524">
    <property type="term" value="F:ATP binding"/>
    <property type="evidence" value="ECO:0007669"/>
    <property type="project" value="UniProtKB-KW"/>
</dbReference>
<dbReference type="GO" id="GO:0006508">
    <property type="term" value="P:proteolysis"/>
    <property type="evidence" value="ECO:0007669"/>
    <property type="project" value="InterPro"/>
</dbReference>
<comment type="catalytic activity">
    <reaction evidence="9">
        <text>L-threonyl-[protein] + ATP = O-phospho-L-threonyl-[protein] + ADP + H(+)</text>
        <dbReference type="Rhea" id="RHEA:46608"/>
        <dbReference type="Rhea" id="RHEA-COMP:11060"/>
        <dbReference type="Rhea" id="RHEA-COMP:11605"/>
        <dbReference type="ChEBI" id="CHEBI:15378"/>
        <dbReference type="ChEBI" id="CHEBI:30013"/>
        <dbReference type="ChEBI" id="CHEBI:30616"/>
        <dbReference type="ChEBI" id="CHEBI:61977"/>
        <dbReference type="ChEBI" id="CHEBI:456216"/>
        <dbReference type="EC" id="2.7.12.2"/>
    </reaction>
</comment>
<dbReference type="InterPro" id="IPR015917">
    <property type="entry name" value="Pept_C14A"/>
</dbReference>
<dbReference type="InterPro" id="IPR008271">
    <property type="entry name" value="Ser/Thr_kinase_AS"/>
</dbReference>
<name>A0A914BUA4_9BILA</name>
<dbReference type="SMART" id="SM00220">
    <property type="entry name" value="S_TKc"/>
    <property type="match status" value="1"/>
</dbReference>
<keyword evidence="4" id="KW-0418">Kinase</keyword>
<evidence type="ECO:0000256" key="10">
    <source>
        <dbReference type="ARBA" id="ARBA00051693"/>
    </source>
</evidence>
<evidence type="ECO:0000256" key="5">
    <source>
        <dbReference type="ARBA" id="ARBA00022840"/>
    </source>
</evidence>
<evidence type="ECO:0000256" key="8">
    <source>
        <dbReference type="ARBA" id="ARBA00049014"/>
    </source>
</evidence>
<evidence type="ECO:0000256" key="4">
    <source>
        <dbReference type="ARBA" id="ARBA00022777"/>
    </source>
</evidence>
<dbReference type="Gene3D" id="1.10.510.10">
    <property type="entry name" value="Transferase(Phosphotransferase) domain 1"/>
    <property type="match status" value="1"/>
</dbReference>
<evidence type="ECO:0000256" key="9">
    <source>
        <dbReference type="ARBA" id="ARBA00049299"/>
    </source>
</evidence>
<evidence type="ECO:0000256" key="1">
    <source>
        <dbReference type="ARBA" id="ARBA00010134"/>
    </source>
</evidence>
<dbReference type="WBParaSite" id="ACRNAN_Path_1004.g3860.t1">
    <property type="protein sequence ID" value="ACRNAN_Path_1004.g3860.t1"/>
    <property type="gene ID" value="ACRNAN_Path_1004.g3860"/>
</dbReference>
<dbReference type="AlphaFoldDB" id="A0A914BUA4"/>
<sequence>MTISFITQAGVNDLVNRTPFNEYTQMLREFIQRCLSPVITNRTYEMLMETDFYNNSKEPSESIVNKYIEEYNSKNRELNTIVERGMTAPPTALKKLENNPKEVYEQETFTINIDDVKELRTIYARRNTQVIEGSYELGDGRMLAIKKRFFKSHTTKPQDKKDRFLYEIKICKKLIKSPFITYLYAYDIKDTEASLCMELMDMNLKELYQKFHARSNSFPEKLLGCILYSVLNALSYCHKNEVVHCDLKPTNILINKGGRIKLTDFGSAIDLNKPYDRIGGTMAYWPRELTNDEKARLNPKRDIWSLGITLSESLLGRLPYLKQGEHPPEGYEVFKYLIKIDDAKDFTDIGNPFEDFIEQSPFYSEFTRVGYTISVIKFISECLQFVDDIPSLDKLQEMDFYRTCPTDRDEVFRITKSYLDELLDVPNIATLGFRSDLSPHDQTQIFDTQEETETDDSLLVPLKCDELLLSIRYHCRHFRTFKDLLNEPDKLQQYSKIVHEYYNTKLLTDTPAYKHFSAPKGLAIIINEIEWTPKPEKKRFGSEIDAQKMEKLLTDLENKDDRVDCLMVDSVAGEVHESDGLCLGKLPESSSKRSTLNSSADIPNYADIFEFYATAPYDVAHRDPQSGSEFINSLCKIFYAHAHRYHFSDMAKRIWGIRLKNKKYKEIDSRVDRDPNYYKRIHFRLSKTIP</sequence>
<comment type="similarity">
    <text evidence="1">Belongs to the peptidase C14A family.</text>
</comment>
<comment type="catalytic activity">
    <reaction evidence="8">
        <text>L-seryl-[protein] + ATP = O-phospho-L-seryl-[protein] + ADP + H(+)</text>
        <dbReference type="Rhea" id="RHEA:17989"/>
        <dbReference type="Rhea" id="RHEA-COMP:9863"/>
        <dbReference type="Rhea" id="RHEA-COMP:11604"/>
        <dbReference type="ChEBI" id="CHEBI:15378"/>
        <dbReference type="ChEBI" id="CHEBI:29999"/>
        <dbReference type="ChEBI" id="CHEBI:30616"/>
        <dbReference type="ChEBI" id="CHEBI:83421"/>
        <dbReference type="ChEBI" id="CHEBI:456216"/>
        <dbReference type="EC" id="2.7.12.2"/>
    </reaction>
</comment>
<evidence type="ECO:0000256" key="3">
    <source>
        <dbReference type="ARBA" id="ARBA00022741"/>
    </source>
</evidence>
<evidence type="ECO:0000256" key="2">
    <source>
        <dbReference type="ARBA" id="ARBA00022679"/>
    </source>
</evidence>
<dbReference type="Pfam" id="PF00069">
    <property type="entry name" value="Pkinase"/>
    <property type="match status" value="1"/>
</dbReference>
<reference evidence="14" key="1">
    <citation type="submission" date="2022-11" db="UniProtKB">
        <authorList>
            <consortium name="WormBaseParasite"/>
        </authorList>
    </citation>
    <scope>IDENTIFICATION</scope>
</reference>
<dbReference type="PROSITE" id="PS50011">
    <property type="entry name" value="PROTEIN_KINASE_DOM"/>
    <property type="match status" value="1"/>
</dbReference>
<dbReference type="GO" id="GO:0004708">
    <property type="term" value="F:MAP kinase kinase activity"/>
    <property type="evidence" value="ECO:0007669"/>
    <property type="project" value="UniProtKB-EC"/>
</dbReference>
<dbReference type="PROSITE" id="PS50207">
    <property type="entry name" value="CASPASE_P10"/>
    <property type="match status" value="1"/>
</dbReference>
<dbReference type="Pfam" id="PF00656">
    <property type="entry name" value="Peptidase_C14"/>
    <property type="match status" value="1"/>
</dbReference>
<dbReference type="PROSITE" id="PS00108">
    <property type="entry name" value="PROTEIN_KINASE_ST"/>
    <property type="match status" value="1"/>
</dbReference>
<evidence type="ECO:0000313" key="13">
    <source>
        <dbReference type="Proteomes" id="UP000887540"/>
    </source>
</evidence>
<dbReference type="EC" id="2.7.12.2" evidence="7"/>
<dbReference type="InterPro" id="IPR011009">
    <property type="entry name" value="Kinase-like_dom_sf"/>
</dbReference>
<comment type="catalytic activity">
    <reaction evidence="10">
        <text>L-tyrosyl-[protein] + ATP = O-phospho-L-tyrosyl-[protein] + ADP + H(+)</text>
        <dbReference type="Rhea" id="RHEA:10596"/>
        <dbReference type="Rhea" id="RHEA-COMP:10136"/>
        <dbReference type="Rhea" id="RHEA-COMP:20101"/>
        <dbReference type="ChEBI" id="CHEBI:15378"/>
        <dbReference type="ChEBI" id="CHEBI:30616"/>
        <dbReference type="ChEBI" id="CHEBI:46858"/>
        <dbReference type="ChEBI" id="CHEBI:61978"/>
        <dbReference type="ChEBI" id="CHEBI:456216"/>
        <dbReference type="EC" id="2.7.12.2"/>
    </reaction>
</comment>
<dbReference type="InterPro" id="IPR002138">
    <property type="entry name" value="Pept_C14_p10"/>
</dbReference>